<protein>
    <submittedName>
        <fullName evidence="6">FAD-dependent oxidoreductase</fullName>
    </submittedName>
</protein>
<name>A0A437QWY3_9PROT</name>
<accession>A0A437QWY3</accession>
<dbReference type="Proteomes" id="UP000287447">
    <property type="component" value="Unassembled WGS sequence"/>
</dbReference>
<dbReference type="EMBL" id="SADE01000001">
    <property type="protein sequence ID" value="RVU39048.1"/>
    <property type="molecule type" value="Genomic_DNA"/>
</dbReference>
<gene>
    <name evidence="6" type="ORF">EOI86_07265</name>
</gene>
<organism evidence="6 7">
    <name type="scientific">Hwanghaeella grinnelliae</name>
    <dbReference type="NCBI Taxonomy" id="2500179"/>
    <lineage>
        <taxon>Bacteria</taxon>
        <taxon>Pseudomonadati</taxon>
        <taxon>Pseudomonadota</taxon>
        <taxon>Alphaproteobacteria</taxon>
        <taxon>Rhodospirillales</taxon>
        <taxon>Rhodospirillaceae</taxon>
        <taxon>Hwanghaeella</taxon>
    </lineage>
</organism>
<sequence length="399" mass="42159">MTSQFDVAVIGAGMMGSAAARHLALSGASVALIGPPEPKDTASHTGVFASHYDQARITRRADGQRDWSRLSMESVARYAEIEEQGKTRFFHEVGSLIAGPADPNNPVSTFMLDSSAVCDAHGIAYDYLDEAALQQRFPIFAFPEGVHAVFEAKNAGYVNPRAHVRAQIAAAESLGATLFPVEAARVEELGDTARVHCADGSKVEAANVIVACGGFSKAEGLLAQPIPLKVYARTIALLEVDAAESERLKNMPTLIYDAPDRSLDSYILPPVAYPDGKTYLKIGGEPEDVVLDSIDDIKEWFRSGGNPDVAAGLADGLRGIMPGLRDAGVTCGSCVTTYTETDRPIITRQTDRITTLIGGNGSSAKCSDELGRIGAAVALGQDLGGNNGAAALYETDFKP</sequence>
<dbReference type="Gene3D" id="3.50.50.60">
    <property type="entry name" value="FAD/NAD(P)-binding domain"/>
    <property type="match status" value="1"/>
</dbReference>
<dbReference type="AlphaFoldDB" id="A0A437QWY3"/>
<evidence type="ECO:0000256" key="1">
    <source>
        <dbReference type="ARBA" id="ARBA00001974"/>
    </source>
</evidence>
<evidence type="ECO:0000313" key="7">
    <source>
        <dbReference type="Proteomes" id="UP000287447"/>
    </source>
</evidence>
<feature type="domain" description="FAD dependent oxidoreductase" evidence="5">
    <location>
        <begin position="6"/>
        <end position="373"/>
    </location>
</feature>
<keyword evidence="7" id="KW-1185">Reference proteome</keyword>
<dbReference type="PANTHER" id="PTHR10961:SF10">
    <property type="entry name" value="FAD DEPENDENT OXIDOREDUCTASE DOMAIN-CONTAINING PROTEIN"/>
    <property type="match status" value="1"/>
</dbReference>
<dbReference type="InterPro" id="IPR045170">
    <property type="entry name" value="MTOX"/>
</dbReference>
<keyword evidence="2" id="KW-0285">Flavoprotein</keyword>
<proteinExistence type="predicted"/>
<keyword evidence="3" id="KW-0274">FAD</keyword>
<reference evidence="7" key="1">
    <citation type="submission" date="2019-01" db="EMBL/GenBank/DDBJ databases">
        <title>Gri0909 isolated from a small marine red alga.</title>
        <authorList>
            <person name="Kim J."/>
            <person name="Jeong S.E."/>
            <person name="Jeon C.O."/>
        </authorList>
    </citation>
    <scope>NUCLEOTIDE SEQUENCE [LARGE SCALE GENOMIC DNA]</scope>
    <source>
        <strain evidence="7">Gri0909</strain>
    </source>
</reference>
<comment type="caution">
    <text evidence="6">The sequence shown here is derived from an EMBL/GenBank/DDBJ whole genome shotgun (WGS) entry which is preliminary data.</text>
</comment>
<evidence type="ECO:0000256" key="2">
    <source>
        <dbReference type="ARBA" id="ARBA00022630"/>
    </source>
</evidence>
<evidence type="ECO:0000259" key="5">
    <source>
        <dbReference type="Pfam" id="PF01266"/>
    </source>
</evidence>
<evidence type="ECO:0000256" key="4">
    <source>
        <dbReference type="ARBA" id="ARBA00023002"/>
    </source>
</evidence>
<dbReference type="RefSeq" id="WP_127764420.1">
    <property type="nucleotide sequence ID" value="NZ_SADE01000001.1"/>
</dbReference>
<dbReference type="OrthoDB" id="9806257at2"/>
<evidence type="ECO:0000256" key="3">
    <source>
        <dbReference type="ARBA" id="ARBA00022827"/>
    </source>
</evidence>
<dbReference type="GO" id="GO:0050660">
    <property type="term" value="F:flavin adenine dinucleotide binding"/>
    <property type="evidence" value="ECO:0007669"/>
    <property type="project" value="InterPro"/>
</dbReference>
<keyword evidence="4" id="KW-0560">Oxidoreductase</keyword>
<dbReference type="Gene3D" id="3.30.9.10">
    <property type="entry name" value="D-Amino Acid Oxidase, subunit A, domain 2"/>
    <property type="match status" value="1"/>
</dbReference>
<dbReference type="SUPFAM" id="SSF51905">
    <property type="entry name" value="FAD/NAD(P)-binding domain"/>
    <property type="match status" value="1"/>
</dbReference>
<dbReference type="Pfam" id="PF01266">
    <property type="entry name" value="DAO"/>
    <property type="match status" value="1"/>
</dbReference>
<dbReference type="InterPro" id="IPR006076">
    <property type="entry name" value="FAD-dep_OxRdtase"/>
</dbReference>
<evidence type="ECO:0000313" key="6">
    <source>
        <dbReference type="EMBL" id="RVU39048.1"/>
    </source>
</evidence>
<comment type="cofactor">
    <cofactor evidence="1">
        <name>FAD</name>
        <dbReference type="ChEBI" id="CHEBI:57692"/>
    </cofactor>
</comment>
<dbReference type="InterPro" id="IPR036188">
    <property type="entry name" value="FAD/NAD-bd_sf"/>
</dbReference>
<dbReference type="PANTHER" id="PTHR10961">
    <property type="entry name" value="PEROXISOMAL SARCOSINE OXIDASE"/>
    <property type="match status" value="1"/>
</dbReference>
<dbReference type="GO" id="GO:0008115">
    <property type="term" value="F:sarcosine oxidase activity"/>
    <property type="evidence" value="ECO:0007669"/>
    <property type="project" value="TreeGrafter"/>
</dbReference>